<dbReference type="EC" id="1.4.3.-" evidence="1"/>
<keyword evidence="1" id="KW-0479">Metal-binding</keyword>
<dbReference type="Gene3D" id="2.70.98.20">
    <property type="entry name" value="Copper amine oxidase, catalytic domain"/>
    <property type="match status" value="1"/>
</dbReference>
<proteinExistence type="inferred from homology"/>
<keyword evidence="4" id="KW-1185">Reference proteome</keyword>
<gene>
    <name evidence="3" type="ORF">CUNI_LOCUS18339</name>
</gene>
<keyword evidence="1" id="KW-0560">Oxidoreductase</keyword>
<keyword evidence="1" id="KW-0186">Copper</keyword>
<dbReference type="GO" id="GO:0005507">
    <property type="term" value="F:copper ion binding"/>
    <property type="evidence" value="ECO:0007669"/>
    <property type="project" value="InterPro"/>
</dbReference>
<comment type="similarity">
    <text evidence="1">Belongs to the copper/topaquinone oxidase family.</text>
</comment>
<dbReference type="GO" id="GO:0005886">
    <property type="term" value="C:plasma membrane"/>
    <property type="evidence" value="ECO:0007669"/>
    <property type="project" value="TreeGrafter"/>
</dbReference>
<protein>
    <recommendedName>
        <fullName evidence="1">Amine oxidase</fullName>
        <ecNumber evidence="1">1.4.3.-</ecNumber>
    </recommendedName>
</protein>
<accession>A0A8S4A2X2</accession>
<comment type="caution">
    <text evidence="3">The sequence shown here is derived from an EMBL/GenBank/DDBJ whole genome shotgun (WGS) entry which is preliminary data.</text>
</comment>
<sequence length="178" mass="20103">MKSDNKYGNNRGYRIINEAKSKFLLQNSTAARSAGWAKYQLAVTKYKDVEDSSSSIYAQGDPFDPVLDFTRYLEDNDSIVDTDLVVWVSSGFFHILQSEDIPGTSTTVNQAQVFLKPYNFFNHCPSMAVSDALVIRRQKSEGKDLSFDTFETESGEPLCYQKEKSVTEFDGEINDSEN</sequence>
<dbReference type="AlphaFoldDB" id="A0A8S4A2X2"/>
<evidence type="ECO:0000256" key="1">
    <source>
        <dbReference type="RuleBase" id="RU000672"/>
    </source>
</evidence>
<evidence type="ECO:0000313" key="3">
    <source>
        <dbReference type="EMBL" id="CAG5132781.1"/>
    </source>
</evidence>
<dbReference type="PANTHER" id="PTHR10638">
    <property type="entry name" value="COPPER AMINE OXIDASE"/>
    <property type="match status" value="1"/>
</dbReference>
<comment type="PTM">
    <text evidence="1">Topaquinone (TPQ) is generated by copper-dependent autoxidation of a specific tyrosyl residue.</text>
</comment>
<dbReference type="Proteomes" id="UP000678393">
    <property type="component" value="Unassembled WGS sequence"/>
</dbReference>
<evidence type="ECO:0000259" key="2">
    <source>
        <dbReference type="Pfam" id="PF01179"/>
    </source>
</evidence>
<name>A0A8S4A2X2_9EUPU</name>
<keyword evidence="1" id="KW-0801">TPQ</keyword>
<dbReference type="OrthoDB" id="5379943at2759"/>
<feature type="domain" description="Copper amine oxidase catalytic" evidence="2">
    <location>
        <begin position="3"/>
        <end position="127"/>
    </location>
</feature>
<evidence type="ECO:0000313" key="4">
    <source>
        <dbReference type="Proteomes" id="UP000678393"/>
    </source>
</evidence>
<dbReference type="InterPro" id="IPR036460">
    <property type="entry name" value="Cu_amine_oxidase_C_sf"/>
</dbReference>
<reference evidence="3" key="1">
    <citation type="submission" date="2021-04" db="EMBL/GenBank/DDBJ databases">
        <authorList>
            <consortium name="Molecular Ecology Group"/>
        </authorList>
    </citation>
    <scope>NUCLEOTIDE SEQUENCE</scope>
</reference>
<dbReference type="EMBL" id="CAJHNH020005646">
    <property type="protein sequence ID" value="CAG5132781.1"/>
    <property type="molecule type" value="Genomic_DNA"/>
</dbReference>
<dbReference type="GO" id="GO:0009308">
    <property type="term" value="P:amine metabolic process"/>
    <property type="evidence" value="ECO:0007669"/>
    <property type="project" value="UniProtKB-UniRule"/>
</dbReference>
<dbReference type="InterPro" id="IPR000269">
    <property type="entry name" value="Cu_amine_oxidase"/>
</dbReference>
<dbReference type="PANTHER" id="PTHR10638:SF20">
    <property type="entry name" value="AMINE OXIDASE"/>
    <property type="match status" value="1"/>
</dbReference>
<dbReference type="GO" id="GO:0048038">
    <property type="term" value="F:quinone binding"/>
    <property type="evidence" value="ECO:0007669"/>
    <property type="project" value="InterPro"/>
</dbReference>
<dbReference type="GO" id="GO:0008131">
    <property type="term" value="F:primary methylamine oxidase activity"/>
    <property type="evidence" value="ECO:0007669"/>
    <property type="project" value="InterPro"/>
</dbReference>
<dbReference type="InterPro" id="IPR015798">
    <property type="entry name" value="Cu_amine_oxidase_C"/>
</dbReference>
<organism evidence="3 4">
    <name type="scientific">Candidula unifasciata</name>
    <dbReference type="NCBI Taxonomy" id="100452"/>
    <lineage>
        <taxon>Eukaryota</taxon>
        <taxon>Metazoa</taxon>
        <taxon>Spiralia</taxon>
        <taxon>Lophotrochozoa</taxon>
        <taxon>Mollusca</taxon>
        <taxon>Gastropoda</taxon>
        <taxon>Heterobranchia</taxon>
        <taxon>Euthyneura</taxon>
        <taxon>Panpulmonata</taxon>
        <taxon>Eupulmonata</taxon>
        <taxon>Stylommatophora</taxon>
        <taxon>Helicina</taxon>
        <taxon>Helicoidea</taxon>
        <taxon>Geomitridae</taxon>
        <taxon>Candidula</taxon>
    </lineage>
</organism>
<comment type="cofactor">
    <cofactor evidence="1">
        <name>Cu cation</name>
        <dbReference type="ChEBI" id="CHEBI:23378"/>
    </cofactor>
    <text evidence="1">Contains 1 topaquinone per subunit.</text>
</comment>
<dbReference type="Pfam" id="PF01179">
    <property type="entry name" value="Cu_amine_oxid"/>
    <property type="match status" value="1"/>
</dbReference>
<dbReference type="SUPFAM" id="SSF49998">
    <property type="entry name" value="Amine oxidase catalytic domain"/>
    <property type="match status" value="1"/>
</dbReference>